<protein>
    <recommendedName>
        <fullName evidence="4">Scaffolding protein</fullName>
    </recommendedName>
</protein>
<evidence type="ECO:0000256" key="1">
    <source>
        <dbReference type="SAM" id="MobiDB-lite"/>
    </source>
</evidence>
<evidence type="ECO:0000313" key="2">
    <source>
        <dbReference type="EMBL" id="AEK07460.1"/>
    </source>
</evidence>
<reference evidence="2 3" key="1">
    <citation type="journal article" date="2012" name="J. Virol.">
        <title>Complete Genome Sequences of 138 Mycobacteriophages.</title>
        <authorList>
            <consortium name="the Science Education Alliance Phage Hunters Advancing Genomics and Evolutionary Science Program"/>
            <consortium name="the KwaZulu-Natal Research Institute for Tuberculosis and HIV Mycobacterial Genetics Course Students"/>
            <consortium name="the Phage Hunters Integrating Research and Education Program"/>
            <person name="Hatfull G.F."/>
        </authorList>
    </citation>
    <scope>NUCLEOTIDE SEQUENCE [LARGE SCALE GENOMIC DNA]</scope>
    <source>
        <strain evidence="3">Send513</strain>
    </source>
</reference>
<evidence type="ECO:0008006" key="4">
    <source>
        <dbReference type="Google" id="ProtNLM"/>
    </source>
</evidence>
<dbReference type="EMBL" id="JF704112">
    <property type="protein sequence ID" value="AEK07460.1"/>
    <property type="molecule type" value="Genomic_DNA"/>
</dbReference>
<gene>
    <name evidence="2" type="primary">14</name>
    <name evidence="2" type="ORF">SEND513_14</name>
</gene>
<keyword evidence="3" id="KW-1185">Reference proteome</keyword>
<evidence type="ECO:0000313" key="3">
    <source>
        <dbReference type="Proteomes" id="UP000222380"/>
    </source>
</evidence>
<proteinExistence type="predicted"/>
<feature type="compositionally biased region" description="Gly residues" evidence="1">
    <location>
        <begin position="247"/>
        <end position="267"/>
    </location>
</feature>
<feature type="region of interest" description="Disordered" evidence="1">
    <location>
        <begin position="222"/>
        <end position="286"/>
    </location>
</feature>
<dbReference type="KEGG" id="vg:40090644"/>
<feature type="compositionally biased region" description="Low complexity" evidence="1">
    <location>
        <begin position="76"/>
        <end position="88"/>
    </location>
</feature>
<feature type="region of interest" description="Disordered" evidence="1">
    <location>
        <begin position="34"/>
        <end position="104"/>
    </location>
</feature>
<feature type="compositionally biased region" description="Acidic residues" evidence="1">
    <location>
        <begin position="89"/>
        <end position="98"/>
    </location>
</feature>
<accession>G1BRJ2</accession>
<dbReference type="Proteomes" id="UP000222380">
    <property type="component" value="Segment"/>
</dbReference>
<feature type="compositionally biased region" description="Gly residues" evidence="1">
    <location>
        <begin position="55"/>
        <end position="75"/>
    </location>
</feature>
<name>G1BRJ2_9CAUD</name>
<sequence>MRANPQARPTVGYHRLQASLPTTEKVRDAMKSSEAFALWPIPPFGGETDDDTSGDGAGSGDGAAGGATGTGGTQGNTGKADTSSSSTGDDTDDDDDEFAGLTPTEIKALAKKKAQEAKAAEKARKEAQAKIDAEERKKNDEVTNLRKDVEDRDNTIATLRATVAKQAIEAAIRDDGRWSWHDVEMVATVAAQINPDIAVNDEGKVEGLKAALPKVAKQHPFLVKEDKSSVDNGNQGGNAGGRQQQAGGNGGVTGFQPGQGGTSGGAGNETDTKALAENYPALAGRI</sequence>
<feature type="region of interest" description="Disordered" evidence="1">
    <location>
        <begin position="119"/>
        <end position="146"/>
    </location>
</feature>
<organism evidence="2 3">
    <name type="scientific">Mycobacterium phage Send513</name>
    <dbReference type="NCBI Taxonomy" id="1034146"/>
    <lineage>
        <taxon>Viruses</taxon>
        <taxon>Duplodnaviria</taxon>
        <taxon>Heunggongvirae</taxon>
        <taxon>Uroviricota</taxon>
        <taxon>Caudoviricetes</taxon>
        <taxon>Papyrusvirus</taxon>
        <taxon>Papyrusvirus send513</taxon>
    </lineage>
</organism>
<dbReference type="GeneID" id="40090644"/>
<dbReference type="RefSeq" id="YP_009614239.1">
    <property type="nucleotide sequence ID" value="NC_042033.1"/>
</dbReference>